<dbReference type="PANTHER" id="PTHR11439">
    <property type="entry name" value="GAG-POL-RELATED RETROTRANSPOSON"/>
    <property type="match status" value="1"/>
</dbReference>
<protein>
    <submittedName>
        <fullName evidence="3">Ribonuclease H-like domain-containing protein</fullName>
    </submittedName>
</protein>
<feature type="region of interest" description="Disordered" evidence="1">
    <location>
        <begin position="590"/>
        <end position="652"/>
    </location>
</feature>
<dbReference type="InterPro" id="IPR013103">
    <property type="entry name" value="RVT_2"/>
</dbReference>
<feature type="compositionally biased region" description="Polar residues" evidence="1">
    <location>
        <begin position="640"/>
        <end position="651"/>
    </location>
</feature>
<evidence type="ECO:0000256" key="1">
    <source>
        <dbReference type="SAM" id="MobiDB-lite"/>
    </source>
</evidence>
<feature type="region of interest" description="Disordered" evidence="1">
    <location>
        <begin position="729"/>
        <end position="767"/>
    </location>
</feature>
<gene>
    <name evidence="3" type="ORF">Tco_0926671</name>
</gene>
<feature type="region of interest" description="Disordered" evidence="1">
    <location>
        <begin position="1102"/>
        <end position="1152"/>
    </location>
</feature>
<dbReference type="Proteomes" id="UP001151760">
    <property type="component" value="Unassembled WGS sequence"/>
</dbReference>
<feature type="compositionally biased region" description="Low complexity" evidence="1">
    <location>
        <begin position="750"/>
        <end position="765"/>
    </location>
</feature>
<name>A0ABQ5DB94_9ASTR</name>
<sequence>MRTKPGIDTLSFDDLYNNLRVFESDVKGSTASSSSTQNVAFVSKNTSSTNEVSTAYGASSSFGHKPQREGSSLYTDDLIFYFFANQSSGPQLDHDDLEQLDEFDLEEMDLKWQVAMISMKIKKSKGNQESMRRDAWNSGYKAKDNGTRPGKQEETKALSLRIPLVSSLVLKKNTVITRQRPCVAFLSDKQHKCGHFERSWKSAFLYGKIDEEVYVSQPPGFVDPKYPKKVYKVVKALYGLHQAPKAELDILKKFKFASVKTTSTPIETQKPLVKDEEATDSVLAQGFRVSSFDLEAYSDSDYAGANLDRKYTTGGCQFLGRRLISWQCKKQTIVTTSTTEAEYVAIVNCCGQVLWIQNQMLDYGFNFMNTKIYIDNESTICIVKNLVFHSKTKHIEIRHHFIRDAYEKKLIQVLKIHTDDNVADLLTKGFDVSSLYEVLCEQKDLDHVSTTFVEQFWMSAKSKPINNVRYITAKVAGKPVTIPEASIRSDLLFDDTDGIDTLNNQAIFDTIQLMGHLDAKKKFVMYPRFILVFLANQLKNVSVPLDHFPINALTSKVFSFMVKKGKNFSGNVTHLFPSMLVQPTEDEGAVLARPSDSQPVPSPPYPSADQPKAQTDPSLRPSPFIPIPDSIPEGSGGNHVGQSSSDRSLSGNEDGLTLQSVYDLYVSLCIQVTAQAKEIKNLKAQIKKLKNKARPGRKSAKSKPTAHNDQVFDDLDDFDGMDYMETKDAYNEKGLDEGTAKPKDGNSEESATPTAPTTTSTPTPTVFGDDETIVEFLVSMSQNKAKQAEVNKRMCKGTGERENRPVWNNVNRVNPQNQFVPTAVLTRTGKIPVNTARASSTKNVGTARHNFNSQAVLTNAARKINTVKPLVNNVSATPTAPTTTSTPTPTVFGDDETIAKFLVSMSQNKAKQKGVEIKDAEDSDRARPTLTRSLLTLKPLPKIDPKDKGKKVLEEEAESDAELEGVNEAKRKFAQLANDEEIARKARIEADSILAARLQEEEREKFTIEERAKLLHDTIAAQRRFLAQQRAAEIRSRPPIRTHLRNQMMTYLKHVGGRKHSDLKNKIFEEKQVLYEKVKSSDKNFVAIGSAEDERIIRELNKKAAGTKKADSIKEESKEEAGTRKRKLGTRKKMKSRKRRFRHGTSEDEKEI</sequence>
<comment type="caution">
    <text evidence="3">The sequence shown here is derived from an EMBL/GenBank/DDBJ whole genome shotgun (WGS) entry which is preliminary data.</text>
</comment>
<feature type="domain" description="Reverse transcriptase Ty1/copia-type" evidence="2">
    <location>
        <begin position="201"/>
        <end position="253"/>
    </location>
</feature>
<feature type="compositionally biased region" description="Basic residues" evidence="1">
    <location>
        <begin position="689"/>
        <end position="701"/>
    </location>
</feature>
<reference evidence="3" key="1">
    <citation type="journal article" date="2022" name="Int. J. Mol. Sci.">
        <title>Draft Genome of Tanacetum Coccineum: Genomic Comparison of Closely Related Tanacetum-Family Plants.</title>
        <authorList>
            <person name="Yamashiro T."/>
            <person name="Shiraishi A."/>
            <person name="Nakayama K."/>
            <person name="Satake H."/>
        </authorList>
    </citation>
    <scope>NUCLEOTIDE SEQUENCE</scope>
</reference>
<dbReference type="EMBL" id="BQNB010015121">
    <property type="protein sequence ID" value="GJT36252.1"/>
    <property type="molecule type" value="Genomic_DNA"/>
</dbReference>
<feature type="region of interest" description="Disordered" evidence="1">
    <location>
        <begin position="689"/>
        <end position="717"/>
    </location>
</feature>
<feature type="compositionally biased region" description="Basic and acidic residues" evidence="1">
    <location>
        <begin position="729"/>
        <end position="746"/>
    </location>
</feature>
<feature type="compositionally biased region" description="Basic and acidic residues" evidence="1">
    <location>
        <begin position="1102"/>
        <end position="1123"/>
    </location>
</feature>
<feature type="compositionally biased region" description="Basic residues" evidence="1">
    <location>
        <begin position="1124"/>
        <end position="1143"/>
    </location>
</feature>
<evidence type="ECO:0000313" key="3">
    <source>
        <dbReference type="EMBL" id="GJT36252.1"/>
    </source>
</evidence>
<accession>A0ABQ5DB94</accession>
<evidence type="ECO:0000313" key="4">
    <source>
        <dbReference type="Proteomes" id="UP001151760"/>
    </source>
</evidence>
<dbReference type="PANTHER" id="PTHR11439:SF495">
    <property type="entry name" value="REVERSE TRANSCRIPTASE, RNA-DEPENDENT DNA POLYMERASE-RELATED"/>
    <property type="match status" value="1"/>
</dbReference>
<evidence type="ECO:0000259" key="2">
    <source>
        <dbReference type="Pfam" id="PF07727"/>
    </source>
</evidence>
<dbReference type="Pfam" id="PF07727">
    <property type="entry name" value="RVT_2"/>
    <property type="match status" value="1"/>
</dbReference>
<dbReference type="CDD" id="cd09272">
    <property type="entry name" value="RNase_HI_RT_Ty1"/>
    <property type="match status" value="1"/>
</dbReference>
<organism evidence="3 4">
    <name type="scientific">Tanacetum coccineum</name>
    <dbReference type="NCBI Taxonomy" id="301880"/>
    <lineage>
        <taxon>Eukaryota</taxon>
        <taxon>Viridiplantae</taxon>
        <taxon>Streptophyta</taxon>
        <taxon>Embryophyta</taxon>
        <taxon>Tracheophyta</taxon>
        <taxon>Spermatophyta</taxon>
        <taxon>Magnoliopsida</taxon>
        <taxon>eudicotyledons</taxon>
        <taxon>Gunneridae</taxon>
        <taxon>Pentapetalae</taxon>
        <taxon>asterids</taxon>
        <taxon>campanulids</taxon>
        <taxon>Asterales</taxon>
        <taxon>Asteraceae</taxon>
        <taxon>Asteroideae</taxon>
        <taxon>Anthemideae</taxon>
        <taxon>Anthemidinae</taxon>
        <taxon>Tanacetum</taxon>
    </lineage>
</organism>
<feature type="compositionally biased region" description="Basic and acidic residues" evidence="1">
    <location>
        <begin position="130"/>
        <end position="154"/>
    </location>
</feature>
<feature type="region of interest" description="Disordered" evidence="1">
    <location>
        <begin position="128"/>
        <end position="154"/>
    </location>
</feature>
<keyword evidence="4" id="KW-1185">Reference proteome</keyword>
<proteinExistence type="predicted"/>
<reference evidence="3" key="2">
    <citation type="submission" date="2022-01" db="EMBL/GenBank/DDBJ databases">
        <authorList>
            <person name="Yamashiro T."/>
            <person name="Shiraishi A."/>
            <person name="Satake H."/>
            <person name="Nakayama K."/>
        </authorList>
    </citation>
    <scope>NUCLEOTIDE SEQUENCE</scope>
</reference>